<name>A0A9D4FDC6_DREPO</name>
<reference evidence="1" key="2">
    <citation type="submission" date="2020-11" db="EMBL/GenBank/DDBJ databases">
        <authorList>
            <person name="McCartney M.A."/>
            <person name="Auch B."/>
            <person name="Kono T."/>
            <person name="Mallez S."/>
            <person name="Becker A."/>
            <person name="Gohl D.M."/>
            <person name="Silverstein K.A.T."/>
            <person name="Koren S."/>
            <person name="Bechman K.B."/>
            <person name="Herman A."/>
            <person name="Abrahante J.E."/>
            <person name="Garbe J."/>
        </authorList>
    </citation>
    <scope>NUCLEOTIDE SEQUENCE</scope>
    <source>
        <strain evidence="1">Duluth1</strain>
        <tissue evidence="1">Whole animal</tissue>
    </source>
</reference>
<protein>
    <submittedName>
        <fullName evidence="1">Uncharacterized protein</fullName>
    </submittedName>
</protein>
<organism evidence="1 2">
    <name type="scientific">Dreissena polymorpha</name>
    <name type="common">Zebra mussel</name>
    <name type="synonym">Mytilus polymorpha</name>
    <dbReference type="NCBI Taxonomy" id="45954"/>
    <lineage>
        <taxon>Eukaryota</taxon>
        <taxon>Metazoa</taxon>
        <taxon>Spiralia</taxon>
        <taxon>Lophotrochozoa</taxon>
        <taxon>Mollusca</taxon>
        <taxon>Bivalvia</taxon>
        <taxon>Autobranchia</taxon>
        <taxon>Heteroconchia</taxon>
        <taxon>Euheterodonta</taxon>
        <taxon>Imparidentia</taxon>
        <taxon>Neoheterodontei</taxon>
        <taxon>Myida</taxon>
        <taxon>Dreissenoidea</taxon>
        <taxon>Dreissenidae</taxon>
        <taxon>Dreissena</taxon>
    </lineage>
</organism>
<dbReference type="Proteomes" id="UP000828390">
    <property type="component" value="Unassembled WGS sequence"/>
</dbReference>
<reference evidence="1" key="1">
    <citation type="journal article" date="2019" name="bioRxiv">
        <title>The Genome of the Zebra Mussel, Dreissena polymorpha: A Resource for Invasive Species Research.</title>
        <authorList>
            <person name="McCartney M.A."/>
            <person name="Auch B."/>
            <person name="Kono T."/>
            <person name="Mallez S."/>
            <person name="Zhang Y."/>
            <person name="Obille A."/>
            <person name="Becker A."/>
            <person name="Abrahante J.E."/>
            <person name="Garbe J."/>
            <person name="Badalamenti J.P."/>
            <person name="Herman A."/>
            <person name="Mangelson H."/>
            <person name="Liachko I."/>
            <person name="Sullivan S."/>
            <person name="Sone E.D."/>
            <person name="Koren S."/>
            <person name="Silverstein K.A.T."/>
            <person name="Beckman K.B."/>
            <person name="Gohl D.M."/>
        </authorList>
    </citation>
    <scope>NUCLEOTIDE SEQUENCE</scope>
    <source>
        <strain evidence="1">Duluth1</strain>
        <tissue evidence="1">Whole animal</tissue>
    </source>
</reference>
<comment type="caution">
    <text evidence="1">The sequence shown here is derived from an EMBL/GenBank/DDBJ whole genome shotgun (WGS) entry which is preliminary data.</text>
</comment>
<dbReference type="AlphaFoldDB" id="A0A9D4FDC6"/>
<evidence type="ECO:0000313" key="2">
    <source>
        <dbReference type="Proteomes" id="UP000828390"/>
    </source>
</evidence>
<dbReference type="EMBL" id="JAIWYP010000007">
    <property type="protein sequence ID" value="KAH3794580.1"/>
    <property type="molecule type" value="Genomic_DNA"/>
</dbReference>
<gene>
    <name evidence="1" type="ORF">DPMN_148117</name>
</gene>
<evidence type="ECO:0000313" key="1">
    <source>
        <dbReference type="EMBL" id="KAH3794580.1"/>
    </source>
</evidence>
<keyword evidence="2" id="KW-1185">Reference proteome</keyword>
<sequence length="102" mass="11886">MNYKYNDNTNLLHLVYTETFSERQKLQLICFVIVETVNVFVETYYFSDNSGIGIGLAAAAKPAATYNYCHWDQRTQQDRYIPAKRFTPNQYTTTYLLDVSCC</sequence>
<proteinExistence type="predicted"/>
<accession>A0A9D4FDC6</accession>